<dbReference type="Gene3D" id="3.20.20.140">
    <property type="entry name" value="Metal-dependent hydrolases"/>
    <property type="match status" value="1"/>
</dbReference>
<dbReference type="PANTHER" id="PTHR46124">
    <property type="entry name" value="D-AMINOACYL-TRNA DEACYLASE"/>
    <property type="match status" value="1"/>
</dbReference>
<evidence type="ECO:0000313" key="3">
    <source>
        <dbReference type="Proteomes" id="UP000198964"/>
    </source>
</evidence>
<dbReference type="EMBL" id="FONW01000007">
    <property type="protein sequence ID" value="SFF48654.1"/>
    <property type="molecule type" value="Genomic_DNA"/>
</dbReference>
<organism evidence="2 3">
    <name type="scientific">Sunxiuqinia elliptica</name>
    <dbReference type="NCBI Taxonomy" id="655355"/>
    <lineage>
        <taxon>Bacteria</taxon>
        <taxon>Pseudomonadati</taxon>
        <taxon>Bacteroidota</taxon>
        <taxon>Bacteroidia</taxon>
        <taxon>Marinilabiliales</taxon>
        <taxon>Prolixibacteraceae</taxon>
        <taxon>Sunxiuqinia</taxon>
    </lineage>
</organism>
<dbReference type="GO" id="GO:0046872">
    <property type="term" value="F:metal ion binding"/>
    <property type="evidence" value="ECO:0007669"/>
    <property type="project" value="UniProtKB-KW"/>
</dbReference>
<dbReference type="SUPFAM" id="SSF51556">
    <property type="entry name" value="Metallo-dependent hydrolases"/>
    <property type="match status" value="1"/>
</dbReference>
<dbReference type="Pfam" id="PF01026">
    <property type="entry name" value="TatD_DNase"/>
    <property type="match status" value="1"/>
</dbReference>
<evidence type="ECO:0000313" key="2">
    <source>
        <dbReference type="EMBL" id="SFF48654.1"/>
    </source>
</evidence>
<sequence>MKWVNLHTHHPSDEQSIQLINQPLQHPFAPTADALYSLSLHPWDIEKINLNECLQQEDQFLRHPQVIAIGECGLDRVISTPLATQEAIFSQQIELSEKASKPLIIHAVRTYSDLIRIKKSSSPRQAWILHGYQGNKQTTQQLLKHDFYFSFGPSLLNKSPKLIESLLTVPFEKLFFETDDSAEKVETIFIFAAKMLKISVDQLQQMVFENFHRIFRYG</sequence>
<dbReference type="STRING" id="655355.SAMN05216283_107152"/>
<accession>A0A1I2J2C8</accession>
<dbReference type="Proteomes" id="UP000198964">
    <property type="component" value="Unassembled WGS sequence"/>
</dbReference>
<feature type="binding site" evidence="1">
    <location>
        <position position="71"/>
    </location>
    <ligand>
        <name>a divalent metal cation</name>
        <dbReference type="ChEBI" id="CHEBI:60240"/>
        <label>1</label>
    </ligand>
</feature>
<feature type="binding site" evidence="1">
    <location>
        <position position="179"/>
    </location>
    <ligand>
        <name>a divalent metal cation</name>
        <dbReference type="ChEBI" id="CHEBI:60240"/>
        <label>1</label>
    </ligand>
</feature>
<keyword evidence="3" id="KW-1185">Reference proteome</keyword>
<feature type="binding site" evidence="1">
    <location>
        <position position="106"/>
    </location>
    <ligand>
        <name>a divalent metal cation</name>
        <dbReference type="ChEBI" id="CHEBI:60240"/>
        <label>2</label>
    </ligand>
</feature>
<dbReference type="GO" id="GO:0016788">
    <property type="term" value="F:hydrolase activity, acting on ester bonds"/>
    <property type="evidence" value="ECO:0007669"/>
    <property type="project" value="InterPro"/>
</dbReference>
<keyword evidence="1" id="KW-0479">Metal-binding</keyword>
<gene>
    <name evidence="2" type="ORF">SAMN05216283_107152</name>
</gene>
<reference evidence="2 3" key="1">
    <citation type="submission" date="2016-10" db="EMBL/GenBank/DDBJ databases">
        <authorList>
            <person name="de Groot N.N."/>
        </authorList>
    </citation>
    <scope>NUCLEOTIDE SEQUENCE [LARGE SCALE GENOMIC DNA]</scope>
    <source>
        <strain evidence="2 3">CGMCC 1.9156</strain>
    </source>
</reference>
<dbReference type="RefSeq" id="WP_139218286.1">
    <property type="nucleotide sequence ID" value="NZ_FONW01000007.1"/>
</dbReference>
<dbReference type="InterPro" id="IPR032466">
    <property type="entry name" value="Metal_Hydrolase"/>
</dbReference>
<dbReference type="PANTHER" id="PTHR46124:SF2">
    <property type="entry name" value="D-AMINOACYL-TRNA DEACYLASE"/>
    <property type="match status" value="1"/>
</dbReference>
<evidence type="ECO:0000256" key="1">
    <source>
        <dbReference type="PIRSR" id="PIRSR005902-1"/>
    </source>
</evidence>
<protein>
    <submittedName>
        <fullName evidence="2">TatD DNase family protein</fullName>
    </submittedName>
</protein>
<dbReference type="GO" id="GO:0005829">
    <property type="term" value="C:cytosol"/>
    <property type="evidence" value="ECO:0007669"/>
    <property type="project" value="TreeGrafter"/>
</dbReference>
<name>A0A1I2J2C8_9BACT</name>
<dbReference type="AlphaFoldDB" id="A0A1I2J2C8"/>
<dbReference type="InterPro" id="IPR001130">
    <property type="entry name" value="TatD-like"/>
</dbReference>
<dbReference type="PIRSF" id="PIRSF005902">
    <property type="entry name" value="DNase_TatD"/>
    <property type="match status" value="1"/>
</dbReference>
<feature type="binding site" evidence="1">
    <location>
        <position position="130"/>
    </location>
    <ligand>
        <name>a divalent metal cation</name>
        <dbReference type="ChEBI" id="CHEBI:60240"/>
        <label>2</label>
    </ligand>
</feature>
<proteinExistence type="predicted"/>